<keyword evidence="1" id="KW-0812">Transmembrane</keyword>
<name>A0A9P2WRL9_THEFU</name>
<keyword evidence="1" id="KW-0472">Membrane</keyword>
<dbReference type="Proteomes" id="UP000014184">
    <property type="component" value="Unassembled WGS sequence"/>
</dbReference>
<evidence type="ECO:0000313" key="3">
    <source>
        <dbReference type="Proteomes" id="UP000014184"/>
    </source>
</evidence>
<dbReference type="RefSeq" id="WP_011291411.1">
    <property type="nucleotide sequence ID" value="NZ_AOSG01000023.1"/>
</dbReference>
<feature type="transmembrane region" description="Helical" evidence="1">
    <location>
        <begin position="40"/>
        <end position="62"/>
    </location>
</feature>
<gene>
    <name evidence="2" type="ORF">TM51_05212</name>
</gene>
<dbReference type="AlphaFoldDB" id="A0A9P2WRL9"/>
<evidence type="ECO:0000313" key="2">
    <source>
        <dbReference type="EMBL" id="EOR71971.1"/>
    </source>
</evidence>
<comment type="caution">
    <text evidence="2">The sequence shown here is derived from an EMBL/GenBank/DDBJ whole genome shotgun (WGS) entry which is preliminary data.</text>
</comment>
<sequence length="136" mass="13522">MTSLLTTIAIFGLGGAVLNVALQGLLLTLIGRSTKTGPRLVSGIAIALLLLALPTLAAGRLLSTVPQAGFASAFTVALCTALLILGSTLVFSTIAARRATQAKALPQLSGPTLYVGGLATCVLVGVLGAVTALLLV</sequence>
<accession>A0A9P2WRL9</accession>
<feature type="transmembrane region" description="Helical" evidence="1">
    <location>
        <begin position="68"/>
        <end position="91"/>
    </location>
</feature>
<protein>
    <submittedName>
        <fullName evidence="2">Uncharacterized protein</fullName>
    </submittedName>
</protein>
<keyword evidence="1" id="KW-1133">Transmembrane helix</keyword>
<feature type="transmembrane region" description="Helical" evidence="1">
    <location>
        <begin position="6"/>
        <end position="28"/>
    </location>
</feature>
<dbReference type="EMBL" id="AOSG01000023">
    <property type="protein sequence ID" value="EOR71971.1"/>
    <property type="molecule type" value="Genomic_DNA"/>
</dbReference>
<organism evidence="2 3">
    <name type="scientific">Thermobifida fusca TM51</name>
    <dbReference type="NCBI Taxonomy" id="1169414"/>
    <lineage>
        <taxon>Bacteria</taxon>
        <taxon>Bacillati</taxon>
        <taxon>Actinomycetota</taxon>
        <taxon>Actinomycetes</taxon>
        <taxon>Streptosporangiales</taxon>
        <taxon>Nocardiopsidaceae</taxon>
        <taxon>Thermobifida</taxon>
    </lineage>
</organism>
<evidence type="ECO:0000256" key="1">
    <source>
        <dbReference type="SAM" id="Phobius"/>
    </source>
</evidence>
<proteinExistence type="predicted"/>
<feature type="transmembrane region" description="Helical" evidence="1">
    <location>
        <begin position="112"/>
        <end position="135"/>
    </location>
</feature>
<keyword evidence="3" id="KW-1185">Reference proteome</keyword>
<reference evidence="2 3" key="1">
    <citation type="journal article" date="2013" name="Genome Announc.">
        <title>Draft Genome Sequence of the Lignocellulose Decomposer Thermobifida fusca Strain TM51.</title>
        <authorList>
            <person name="Toth A."/>
            <person name="Barna T."/>
            <person name="Nagy I."/>
            <person name="Horvath B."/>
            <person name="Nagy I."/>
            <person name="Tancsics A."/>
            <person name="Kriszt B."/>
            <person name="Baka E."/>
            <person name="Fekete C."/>
            <person name="Kukolya J."/>
        </authorList>
    </citation>
    <scope>NUCLEOTIDE SEQUENCE [LARGE SCALE GENOMIC DNA]</scope>
    <source>
        <strain evidence="2 3">TM51</strain>
    </source>
</reference>